<organism evidence="1 2">
    <name type="scientific">Rubellimicrobium roseum</name>
    <dbReference type="NCBI Taxonomy" id="687525"/>
    <lineage>
        <taxon>Bacteria</taxon>
        <taxon>Pseudomonadati</taxon>
        <taxon>Pseudomonadota</taxon>
        <taxon>Alphaproteobacteria</taxon>
        <taxon>Rhodobacterales</taxon>
        <taxon>Roseobacteraceae</taxon>
        <taxon>Rubellimicrobium</taxon>
    </lineage>
</organism>
<evidence type="ECO:0000313" key="1">
    <source>
        <dbReference type="EMBL" id="TNC73408.1"/>
    </source>
</evidence>
<accession>A0A5C4NJ17</accession>
<dbReference type="Proteomes" id="UP000305709">
    <property type="component" value="Unassembled WGS sequence"/>
</dbReference>
<sequence length="196" mass="20725">MNLVELTEAPDSALPVARLREHLRLGTGFSDDDVQDALLAGFLRAAIATIEGRTGKALLTRRFALTLSAWRASDRQPLPVGPATALHEVALLGAEGVEVPVPLTFLRLLGDGSRTSLAALGSLPAIPQGGAARVTFDAGFGPAWEDVPADLAQAVLMLAAHYHEYRHETALGAGCMPFGVTALIDRWRPVRLGAFA</sequence>
<protein>
    <recommendedName>
        <fullName evidence="3">Phage gp6-like head-tail connector protein</fullName>
    </recommendedName>
</protein>
<proteinExistence type="predicted"/>
<keyword evidence="2" id="KW-1185">Reference proteome</keyword>
<gene>
    <name evidence="1" type="ORF">FHG71_06085</name>
</gene>
<dbReference type="AlphaFoldDB" id="A0A5C4NJ17"/>
<reference evidence="1 2" key="1">
    <citation type="submission" date="2019-06" db="EMBL/GenBank/DDBJ databases">
        <authorList>
            <person name="Jiang L."/>
        </authorList>
    </citation>
    <scope>NUCLEOTIDE SEQUENCE [LARGE SCALE GENOMIC DNA]</scope>
    <source>
        <strain evidence="1 2">YIM 48858</strain>
    </source>
</reference>
<dbReference type="Gene3D" id="1.10.3230.30">
    <property type="entry name" value="Phage gp6-like head-tail connector protein"/>
    <property type="match status" value="1"/>
</dbReference>
<dbReference type="OrthoDB" id="8478788at2"/>
<evidence type="ECO:0008006" key="3">
    <source>
        <dbReference type="Google" id="ProtNLM"/>
    </source>
</evidence>
<dbReference type="RefSeq" id="WP_139080731.1">
    <property type="nucleotide sequence ID" value="NZ_VDFV01000004.1"/>
</dbReference>
<dbReference type="InterPro" id="IPR011738">
    <property type="entry name" value="Phage_CHP"/>
</dbReference>
<name>A0A5C4NJ17_9RHOB</name>
<dbReference type="NCBIfam" id="TIGR02215">
    <property type="entry name" value="phage_chp_gp8"/>
    <property type="match status" value="1"/>
</dbReference>
<dbReference type="CDD" id="cd08054">
    <property type="entry name" value="gp6"/>
    <property type="match status" value="1"/>
</dbReference>
<comment type="caution">
    <text evidence="1">The sequence shown here is derived from an EMBL/GenBank/DDBJ whole genome shotgun (WGS) entry which is preliminary data.</text>
</comment>
<dbReference type="EMBL" id="VDFV01000004">
    <property type="protein sequence ID" value="TNC73408.1"/>
    <property type="molecule type" value="Genomic_DNA"/>
</dbReference>
<evidence type="ECO:0000313" key="2">
    <source>
        <dbReference type="Proteomes" id="UP000305709"/>
    </source>
</evidence>